<accession>A0A0A6PQX6</accession>
<evidence type="ECO:0008006" key="3">
    <source>
        <dbReference type="Google" id="ProtNLM"/>
    </source>
</evidence>
<name>A0A0A6PQX6_9GAMM</name>
<dbReference type="Proteomes" id="UP000030428">
    <property type="component" value="Unassembled WGS sequence"/>
</dbReference>
<organism evidence="1 2">
    <name type="scientific">Candidatus Thiomargarita nelsonii</name>
    <dbReference type="NCBI Taxonomy" id="1003181"/>
    <lineage>
        <taxon>Bacteria</taxon>
        <taxon>Pseudomonadati</taxon>
        <taxon>Pseudomonadota</taxon>
        <taxon>Gammaproteobacteria</taxon>
        <taxon>Thiotrichales</taxon>
        <taxon>Thiotrichaceae</taxon>
        <taxon>Thiomargarita</taxon>
    </lineage>
</organism>
<proteinExistence type="predicted"/>
<dbReference type="AlphaFoldDB" id="A0A0A6PQX6"/>
<comment type="caution">
    <text evidence="1">The sequence shown here is derived from an EMBL/GenBank/DDBJ whole genome shotgun (WGS) entry which is preliminary data.</text>
</comment>
<evidence type="ECO:0000313" key="1">
    <source>
        <dbReference type="EMBL" id="KHD06398.1"/>
    </source>
</evidence>
<gene>
    <name evidence="1" type="ORF">PN36_24685</name>
</gene>
<dbReference type="Gene3D" id="3.80.10.10">
    <property type="entry name" value="Ribonuclease Inhibitor"/>
    <property type="match status" value="1"/>
</dbReference>
<dbReference type="EMBL" id="JSZA02000130">
    <property type="protein sequence ID" value="KHD06398.1"/>
    <property type="molecule type" value="Genomic_DNA"/>
</dbReference>
<sequence length="302" mass="34481">MSIADHKTEFHELPVIDFKPELGIENPTAQVYRLAFDYDKEIDVKEILETFLKDPRAASVPALIIGQWRDSYENSPEYLLRLLIEQRDKLPKLKALFVGDITFDENEISWIIQTDYAPLLNAFPLLETLGVRGSNELKFSQLRHYSLKTLIIESGGLPSEIIKCVINAKLPALEHLELWLGDADYGFDGSLKTIKPLLEMGHFPKLRYLGLRDSEMADEIAIEIADAPFLKQLEILDLSMGTLTDKGAQALLEGYGRLKKLDLHHHYLSRTMIEKLERLGIEVDVSEQQEEDEDERYVAVAE</sequence>
<reference evidence="1 2" key="1">
    <citation type="journal article" date="2016" name="Front. Microbiol.">
        <title>Single-Cell (Meta-)Genomics of a Dimorphic Candidatus Thiomargarita nelsonii Reveals Genomic Plasticity.</title>
        <authorList>
            <person name="Flood B.E."/>
            <person name="Fliss P."/>
            <person name="Jones D.S."/>
            <person name="Dick G.J."/>
            <person name="Jain S."/>
            <person name="Kaster A.K."/>
            <person name="Winkel M."/>
            <person name="Mussmann M."/>
            <person name="Bailey J."/>
        </authorList>
    </citation>
    <scope>NUCLEOTIDE SEQUENCE [LARGE SCALE GENOMIC DNA]</scope>
    <source>
        <strain evidence="1">Hydrate Ridge</strain>
    </source>
</reference>
<protein>
    <recommendedName>
        <fullName evidence="3">Cytoplasmic protein</fullName>
    </recommendedName>
</protein>
<dbReference type="InterPro" id="IPR032675">
    <property type="entry name" value="LRR_dom_sf"/>
</dbReference>
<dbReference type="NCBIfam" id="NF038076">
    <property type="entry name" value="fam_STM4015"/>
    <property type="match status" value="1"/>
</dbReference>
<keyword evidence="2" id="KW-1185">Reference proteome</keyword>
<evidence type="ECO:0000313" key="2">
    <source>
        <dbReference type="Proteomes" id="UP000030428"/>
    </source>
</evidence>
<dbReference type="SUPFAM" id="SSF52047">
    <property type="entry name" value="RNI-like"/>
    <property type="match status" value="1"/>
</dbReference>
<dbReference type="InterPro" id="IPR047722">
    <property type="entry name" value="STM4015-like"/>
</dbReference>